<proteinExistence type="predicted"/>
<keyword evidence="2" id="KW-0472">Membrane</keyword>
<dbReference type="AlphaFoldDB" id="A0A7W7L7I1"/>
<dbReference type="Gene3D" id="1.50.10.20">
    <property type="match status" value="1"/>
</dbReference>
<evidence type="ECO:0000256" key="2">
    <source>
        <dbReference type="SAM" id="Phobius"/>
    </source>
</evidence>
<keyword evidence="2" id="KW-0812">Transmembrane</keyword>
<dbReference type="SUPFAM" id="SSF48239">
    <property type="entry name" value="Terpenoid cyclases/Protein prenyltransferases"/>
    <property type="match status" value="1"/>
</dbReference>
<evidence type="ECO:0000256" key="3">
    <source>
        <dbReference type="SAM" id="SignalP"/>
    </source>
</evidence>
<dbReference type="EMBL" id="JACHJG010000001">
    <property type="protein sequence ID" value="MBB4884518.1"/>
    <property type="molecule type" value="Genomic_DNA"/>
</dbReference>
<feature type="region of interest" description="Disordered" evidence="1">
    <location>
        <begin position="368"/>
        <end position="387"/>
    </location>
</feature>
<reference evidence="4 5" key="1">
    <citation type="submission" date="2020-08" db="EMBL/GenBank/DDBJ databases">
        <title>Genomic Encyclopedia of Type Strains, Phase III (KMG-III): the genomes of soil and plant-associated and newly described type strains.</title>
        <authorList>
            <person name="Whitman W."/>
        </authorList>
    </citation>
    <scope>NUCLEOTIDE SEQUENCE [LARGE SCALE GENOMIC DNA]</scope>
    <source>
        <strain evidence="4 5">CECT 3265</strain>
    </source>
</reference>
<dbReference type="InterPro" id="IPR008930">
    <property type="entry name" value="Terpenoid_cyclase/PrenylTrfase"/>
</dbReference>
<evidence type="ECO:0000313" key="5">
    <source>
        <dbReference type="Proteomes" id="UP000556436"/>
    </source>
</evidence>
<comment type="caution">
    <text evidence="4">The sequence shown here is derived from an EMBL/GenBank/DDBJ whole genome shotgun (WGS) entry which is preliminary data.</text>
</comment>
<organism evidence="4 5">
    <name type="scientific">Streptomyces netropsis</name>
    <name type="common">Streptoverticillium netropsis</name>
    <dbReference type="NCBI Taxonomy" id="55404"/>
    <lineage>
        <taxon>Bacteria</taxon>
        <taxon>Bacillati</taxon>
        <taxon>Actinomycetota</taxon>
        <taxon>Actinomycetes</taxon>
        <taxon>Kitasatosporales</taxon>
        <taxon>Streptomycetaceae</taxon>
        <taxon>Streptomyces</taxon>
    </lineage>
</organism>
<evidence type="ECO:0008006" key="6">
    <source>
        <dbReference type="Google" id="ProtNLM"/>
    </source>
</evidence>
<sequence>MAPSFAVHARRGAAALATAAVLSAAVAPAAFADGSPSPATAPGLYGKKDPQFDGVFRQSLALLAQKATNVAPPKQATDWLAGQQCADGGFAAYRADTAKACDPKAGEFTDQTALAVQGLVAAGGHGDAVKKGLDWLKAHQNEDGGWGMTPGSPSDPNSTSTAIGAYAAAGQDPAKATAKGGKSPYDALIGFQLGCDQKEDERGVFAYPDQKGKLAPNDLATTAAALAALGKGYLVAPAKGGDMPVKPLECADDESAKPKDAPSAGAAAAAYLAAKLDANGGFLRTSMPGTAEGPDAGLTTDAALSLAAGGHLGAADKPLKWLHAETNETADWAKGDPGRLSKLVLAVHAAGANPRDFAGVDLVQQLTATGPKAEASPSSTETKDEKKKDDDTIGIWWIVGIFFVASVGVGFLISGRNKKQQL</sequence>
<name>A0A7W7L7I1_STRNE</name>
<feature type="transmembrane region" description="Helical" evidence="2">
    <location>
        <begin position="394"/>
        <end position="413"/>
    </location>
</feature>
<feature type="chain" id="PRO_5030691956" description="Squalene/oxidosqualene cyclases" evidence="3">
    <location>
        <begin position="33"/>
        <end position="422"/>
    </location>
</feature>
<keyword evidence="5" id="KW-1185">Reference proteome</keyword>
<evidence type="ECO:0000313" key="4">
    <source>
        <dbReference type="EMBL" id="MBB4884518.1"/>
    </source>
</evidence>
<accession>A0A7W7L7I1</accession>
<feature type="signal peptide" evidence="3">
    <location>
        <begin position="1"/>
        <end position="32"/>
    </location>
</feature>
<dbReference type="RefSeq" id="WP_184730200.1">
    <property type="nucleotide sequence ID" value="NZ_BMRW01000001.1"/>
</dbReference>
<keyword evidence="2" id="KW-1133">Transmembrane helix</keyword>
<evidence type="ECO:0000256" key="1">
    <source>
        <dbReference type="SAM" id="MobiDB-lite"/>
    </source>
</evidence>
<dbReference type="CDD" id="cd00688">
    <property type="entry name" value="ISOPREN_C2_like"/>
    <property type="match status" value="1"/>
</dbReference>
<protein>
    <recommendedName>
        <fullName evidence="6">Squalene/oxidosqualene cyclases</fullName>
    </recommendedName>
</protein>
<dbReference type="Proteomes" id="UP000556436">
    <property type="component" value="Unassembled WGS sequence"/>
</dbReference>
<gene>
    <name evidence="4" type="ORF">FHS38_000527</name>
</gene>
<keyword evidence="3" id="KW-0732">Signal</keyword>